<evidence type="ECO:0000313" key="2">
    <source>
        <dbReference type="Proteomes" id="UP000246740"/>
    </source>
</evidence>
<evidence type="ECO:0008006" key="3">
    <source>
        <dbReference type="Google" id="ProtNLM"/>
    </source>
</evidence>
<proteinExistence type="predicted"/>
<evidence type="ECO:0000313" key="1">
    <source>
        <dbReference type="EMBL" id="PWY96913.1"/>
    </source>
</evidence>
<dbReference type="SUPFAM" id="SSF53098">
    <property type="entry name" value="Ribonuclease H-like"/>
    <property type="match status" value="1"/>
</dbReference>
<name>A0A317XEN1_9BASI</name>
<gene>
    <name evidence="1" type="ORF">BCV70DRAFT_149105</name>
</gene>
<dbReference type="InterPro" id="IPR012337">
    <property type="entry name" value="RNaseH-like_sf"/>
</dbReference>
<dbReference type="EMBL" id="KZ819239">
    <property type="protein sequence ID" value="PWY96913.1"/>
    <property type="molecule type" value="Genomic_DNA"/>
</dbReference>
<protein>
    <recommendedName>
        <fullName evidence="3">Integrase catalytic domain-containing protein</fullName>
    </recommendedName>
</protein>
<dbReference type="InterPro" id="IPR036397">
    <property type="entry name" value="RNaseH_sf"/>
</dbReference>
<dbReference type="Gene3D" id="3.30.420.10">
    <property type="entry name" value="Ribonuclease H-like superfamily/Ribonuclease H"/>
    <property type="match status" value="1"/>
</dbReference>
<dbReference type="OrthoDB" id="2273864at2759"/>
<dbReference type="STRING" id="1882483.A0A317XEN1"/>
<accession>A0A317XEN1</accession>
<dbReference type="AlphaFoldDB" id="A0A317XEN1"/>
<dbReference type="Proteomes" id="UP000246740">
    <property type="component" value="Unassembled WGS sequence"/>
</dbReference>
<feature type="non-terminal residue" evidence="1">
    <location>
        <position position="1"/>
    </location>
</feature>
<sequence>GTRHRLTTAYHPRTNGKVESLNVLTKLMVGKSTRLWDLYLREALFAARIRTHATSAKSPFFLTYGVHPR</sequence>
<organism evidence="1 2">
    <name type="scientific">Testicularia cyperi</name>
    <dbReference type="NCBI Taxonomy" id="1882483"/>
    <lineage>
        <taxon>Eukaryota</taxon>
        <taxon>Fungi</taxon>
        <taxon>Dikarya</taxon>
        <taxon>Basidiomycota</taxon>
        <taxon>Ustilaginomycotina</taxon>
        <taxon>Ustilaginomycetes</taxon>
        <taxon>Ustilaginales</taxon>
        <taxon>Anthracoideaceae</taxon>
        <taxon>Testicularia</taxon>
    </lineage>
</organism>
<dbReference type="GO" id="GO:0003676">
    <property type="term" value="F:nucleic acid binding"/>
    <property type="evidence" value="ECO:0007669"/>
    <property type="project" value="InterPro"/>
</dbReference>
<dbReference type="InParanoid" id="A0A317XEN1"/>
<reference evidence="1 2" key="1">
    <citation type="journal article" date="2018" name="Mol. Biol. Evol.">
        <title>Broad Genomic Sampling Reveals a Smut Pathogenic Ancestry of the Fungal Clade Ustilaginomycotina.</title>
        <authorList>
            <person name="Kijpornyongpan T."/>
            <person name="Mondo S.J."/>
            <person name="Barry K."/>
            <person name="Sandor L."/>
            <person name="Lee J."/>
            <person name="Lipzen A."/>
            <person name="Pangilinan J."/>
            <person name="LaButti K."/>
            <person name="Hainaut M."/>
            <person name="Henrissat B."/>
            <person name="Grigoriev I.V."/>
            <person name="Spatafora J.W."/>
            <person name="Aime M.C."/>
        </authorList>
    </citation>
    <scope>NUCLEOTIDE SEQUENCE [LARGE SCALE GENOMIC DNA]</scope>
    <source>
        <strain evidence="1 2">MCA 3645</strain>
    </source>
</reference>
<feature type="non-terminal residue" evidence="1">
    <location>
        <position position="69"/>
    </location>
</feature>
<keyword evidence="2" id="KW-1185">Reference proteome</keyword>